<keyword evidence="3" id="KW-1185">Reference proteome</keyword>
<accession>A0A9Q3FD96</accession>
<dbReference type="PANTHER" id="PTHR22100:SF13">
    <property type="entry name" value="WINGS APART-LIKE PROTEIN HOMOLOG"/>
    <property type="match status" value="1"/>
</dbReference>
<proteinExistence type="predicted"/>
<organism evidence="2 3">
    <name type="scientific">Austropuccinia psidii MF-1</name>
    <dbReference type="NCBI Taxonomy" id="1389203"/>
    <lineage>
        <taxon>Eukaryota</taxon>
        <taxon>Fungi</taxon>
        <taxon>Dikarya</taxon>
        <taxon>Basidiomycota</taxon>
        <taxon>Pucciniomycotina</taxon>
        <taxon>Pucciniomycetes</taxon>
        <taxon>Pucciniales</taxon>
        <taxon>Sphaerophragmiaceae</taxon>
        <taxon>Austropuccinia</taxon>
    </lineage>
</organism>
<feature type="region of interest" description="Disordered" evidence="1">
    <location>
        <begin position="235"/>
        <end position="259"/>
    </location>
</feature>
<dbReference type="Proteomes" id="UP000765509">
    <property type="component" value="Unassembled WGS sequence"/>
</dbReference>
<name>A0A9Q3FD96_9BASI</name>
<dbReference type="PANTHER" id="PTHR22100">
    <property type="entry name" value="WINGS APART-LIKE PROTEIN HOMOLOG"/>
    <property type="match status" value="1"/>
</dbReference>
<reference evidence="2" key="1">
    <citation type="submission" date="2021-03" db="EMBL/GenBank/DDBJ databases">
        <title>Draft genome sequence of rust myrtle Austropuccinia psidii MF-1, a brazilian biotype.</title>
        <authorList>
            <person name="Quecine M.C."/>
            <person name="Pachon D.M.R."/>
            <person name="Bonatelli M.L."/>
            <person name="Correr F.H."/>
            <person name="Franceschini L.M."/>
            <person name="Leite T.F."/>
            <person name="Margarido G.R.A."/>
            <person name="Almeida C.A."/>
            <person name="Ferrarezi J.A."/>
            <person name="Labate C.A."/>
        </authorList>
    </citation>
    <scope>NUCLEOTIDE SEQUENCE</scope>
    <source>
        <strain evidence="2">MF-1</strain>
    </source>
</reference>
<evidence type="ECO:0000313" key="2">
    <source>
        <dbReference type="EMBL" id="MBW0534842.1"/>
    </source>
</evidence>
<dbReference type="Gene3D" id="1.25.10.10">
    <property type="entry name" value="Leucine-rich Repeat Variant"/>
    <property type="match status" value="1"/>
</dbReference>
<feature type="compositionally biased region" description="Acidic residues" evidence="1">
    <location>
        <begin position="33"/>
        <end position="42"/>
    </location>
</feature>
<gene>
    <name evidence="2" type="ORF">O181_074557</name>
</gene>
<evidence type="ECO:0008006" key="4">
    <source>
        <dbReference type="Google" id="ProtNLM"/>
    </source>
</evidence>
<feature type="region of interest" description="Disordered" evidence="1">
    <location>
        <begin position="147"/>
        <end position="191"/>
    </location>
</feature>
<dbReference type="AlphaFoldDB" id="A0A9Q3FD96"/>
<comment type="caution">
    <text evidence="2">The sequence shown here is derived from an EMBL/GenBank/DDBJ whole genome shotgun (WGS) entry which is preliminary data.</text>
</comment>
<dbReference type="InterPro" id="IPR011989">
    <property type="entry name" value="ARM-like"/>
</dbReference>
<sequence>MSTSFSFLGHLKRPKFTYGNRPTRRLDHTGSDDLNDSSSDEDMGSKTQSAYANHLSKLNNNPLRSECHNPNHSSSNNNLFTTSSTKSTHKINQPPHETKSLKHFRKPKSLIVQNSPSVNHLSKSPSHLNSKILPKNKQTHVTCIAKQASPKTKPNRKTSLNLRNSLENSKSIPSTSLATKETKTSTTQHAVQPMTRSQIICIKASNSSCTTSAVIDSHNECSFTQPMGLQRKLTRSQSGALKNQQALTSPHTQSKITRTSLKRTRSLNATAQGSTNPIASLQQLQSDNLARLETTSSSRQSKNICSINSRNPTQEKNNLKLKHLQPLSHDLISVTQPPQRPAHDLSDIFDILDCQTVPFNMEKVDLAPVPKKPRVALMGGRSHYNTGTLSPTPSPSRAAAVGHALINAQSALSWQAGQPPGSPNRRSNVIGLQSANDLLIELASGQLVHETINSANLANLLGGGHTAKKTYGGEHTFKTDDNEMKLLLPTSSRVTKMTTPVKRSTSRAGSLRMLSSSKKFEARETYNELRKKWGVDEDDELSLYPSDLQTISHQRAIGSSKRFVDELSYLFEGLSSNSDQPEDWSLKQTSAVELVRKFRDQSFIDELKSNGLIERFYQAFRTAGAGDGDPVLDLALVVFISVMCCTSQRVIEPVLRITPKGSINLLSTQSDCLQILGNIVRQSETFAAKHLKRNAKKQFQLVSQIDEVVQKSVLNEHTPGPCSSQLLALFSLARIAMFSPRPGLLPQRSLVQSPAFVSVITCLLLDSKKLKNCLNEFSKGLDLLPEDGRRILQKISFCMDVLETCTLCEEEALNSLELFRESLSDIFPSLISLCYIVACLKEPATASTGLDILIGCLRTMVNVTNYNAVWAEKLATPILLQSLIGILNLCREEYDSVRVQLVKVASNANSSMLKERISKNAVEGASGRAEDVVFDLLCVTLGLLANLVEQSPKAQSMLKDIYVHGTSLPLSPECCQKCVCSKQIPAFEEIIQMYIQPPCSKADEREFIRGSISILVNLCLREIEQVSSHQDAKEEIEIKDNEFVIMKIWQSHLNFDENEDDGRESLKEFLKDLRIWQCGDGNLTIQDNARMGNQGFYYGGLEDCWKRLEVHLL</sequence>
<feature type="compositionally biased region" description="Low complexity" evidence="1">
    <location>
        <begin position="68"/>
        <end position="86"/>
    </location>
</feature>
<feature type="compositionally biased region" description="Polar residues" evidence="1">
    <location>
        <begin position="45"/>
        <end position="63"/>
    </location>
</feature>
<feature type="region of interest" description="Disordered" evidence="1">
    <location>
        <begin position="291"/>
        <end position="314"/>
    </location>
</feature>
<feature type="compositionally biased region" description="Polar residues" evidence="1">
    <location>
        <begin position="149"/>
        <end position="191"/>
    </location>
</feature>
<dbReference type="EMBL" id="AVOT02039742">
    <property type="protein sequence ID" value="MBW0534842.1"/>
    <property type="molecule type" value="Genomic_DNA"/>
</dbReference>
<dbReference type="OrthoDB" id="2507301at2759"/>
<protein>
    <recommendedName>
        <fullName evidence="4">Wings apart-like protein C-terminal domain-containing protein</fullName>
    </recommendedName>
</protein>
<evidence type="ECO:0000256" key="1">
    <source>
        <dbReference type="SAM" id="MobiDB-lite"/>
    </source>
</evidence>
<dbReference type="InterPro" id="IPR039874">
    <property type="entry name" value="WAPL"/>
</dbReference>
<feature type="region of interest" description="Disordered" evidence="1">
    <location>
        <begin position="13"/>
        <end position="103"/>
    </location>
</feature>
<evidence type="ECO:0000313" key="3">
    <source>
        <dbReference type="Proteomes" id="UP000765509"/>
    </source>
</evidence>